<proteinExistence type="inferred from homology"/>
<accession>A0AAD5QD76</accession>
<dbReference type="SUPFAM" id="SSF48371">
    <property type="entry name" value="ARM repeat"/>
    <property type="match status" value="1"/>
</dbReference>
<evidence type="ECO:0000256" key="1">
    <source>
        <dbReference type="ARBA" id="ARBA00005724"/>
    </source>
</evidence>
<dbReference type="Pfam" id="PF10304">
    <property type="entry name" value="RTP1_C2"/>
    <property type="match status" value="1"/>
</dbReference>
<comment type="similarity">
    <text evidence="1">Belongs to the Tango6 family.</text>
</comment>
<evidence type="ECO:0000259" key="2">
    <source>
        <dbReference type="Pfam" id="PF10304"/>
    </source>
</evidence>
<dbReference type="AlphaFoldDB" id="A0AAD5QD76"/>
<dbReference type="InterPro" id="IPR019451">
    <property type="entry name" value="Rtp1_C1"/>
</dbReference>
<name>A0AAD5QD76_PYTIN</name>
<feature type="domain" description="RNA polymerase II assembly factor Rtp1 C-terminal" evidence="3">
    <location>
        <begin position="334"/>
        <end position="398"/>
    </location>
</feature>
<dbReference type="InterPro" id="IPR039600">
    <property type="entry name" value="TANGO6/Rtp1"/>
</dbReference>
<evidence type="ECO:0000259" key="3">
    <source>
        <dbReference type="Pfam" id="PF10363"/>
    </source>
</evidence>
<evidence type="ECO:0000313" key="4">
    <source>
        <dbReference type="EMBL" id="KAJ0410198.1"/>
    </source>
</evidence>
<dbReference type="InterPro" id="IPR016024">
    <property type="entry name" value="ARM-type_fold"/>
</dbReference>
<feature type="domain" description="RNA polymerase II assembly factor Rtp1 C-terminal" evidence="2">
    <location>
        <begin position="537"/>
        <end position="569"/>
    </location>
</feature>
<protein>
    <recommendedName>
        <fullName evidence="6">RNA polymerase II assembly factor Rtp1 C-terminal domain-containing protein</fullName>
    </recommendedName>
</protein>
<evidence type="ECO:0008006" key="6">
    <source>
        <dbReference type="Google" id="ProtNLM"/>
    </source>
</evidence>
<dbReference type="EMBL" id="JAKCXM010000001">
    <property type="protein sequence ID" value="KAJ0410198.1"/>
    <property type="molecule type" value="Genomic_DNA"/>
</dbReference>
<dbReference type="GO" id="GO:0009306">
    <property type="term" value="P:protein secretion"/>
    <property type="evidence" value="ECO:0007669"/>
    <property type="project" value="TreeGrafter"/>
</dbReference>
<dbReference type="Pfam" id="PF10363">
    <property type="entry name" value="RTP1_C1"/>
    <property type="match status" value="1"/>
</dbReference>
<dbReference type="InterPro" id="IPR019414">
    <property type="entry name" value="Rtp1_C2"/>
</dbReference>
<organism evidence="4 5">
    <name type="scientific">Pythium insidiosum</name>
    <name type="common">Pythiosis disease agent</name>
    <dbReference type="NCBI Taxonomy" id="114742"/>
    <lineage>
        <taxon>Eukaryota</taxon>
        <taxon>Sar</taxon>
        <taxon>Stramenopiles</taxon>
        <taxon>Oomycota</taxon>
        <taxon>Peronosporomycetes</taxon>
        <taxon>Pythiales</taxon>
        <taxon>Pythiaceae</taxon>
        <taxon>Pythium</taxon>
    </lineage>
</organism>
<keyword evidence="5" id="KW-1185">Reference proteome</keyword>
<dbReference type="PANTHER" id="PTHR20959:SF1">
    <property type="entry name" value="TRANSPORT AND GOLGI ORGANIZATION PROTEIN 6 HOMOLOG"/>
    <property type="match status" value="1"/>
</dbReference>
<comment type="caution">
    <text evidence="4">The sequence shown here is derived from an EMBL/GenBank/DDBJ whole genome shotgun (WGS) entry which is preliminary data.</text>
</comment>
<reference evidence="4" key="1">
    <citation type="submission" date="2021-12" db="EMBL/GenBank/DDBJ databases">
        <title>Prjna785345.</title>
        <authorList>
            <person name="Rujirawat T."/>
            <person name="Krajaejun T."/>
        </authorList>
    </citation>
    <scope>NUCLEOTIDE SEQUENCE</scope>
    <source>
        <strain evidence="4">Pi057C3</strain>
    </source>
</reference>
<evidence type="ECO:0000313" key="5">
    <source>
        <dbReference type="Proteomes" id="UP001209570"/>
    </source>
</evidence>
<dbReference type="Proteomes" id="UP001209570">
    <property type="component" value="Unassembled WGS sequence"/>
</dbReference>
<dbReference type="InterPro" id="IPR011989">
    <property type="entry name" value="ARM-like"/>
</dbReference>
<dbReference type="Gene3D" id="1.25.10.10">
    <property type="entry name" value="Leucine-rich Repeat Variant"/>
    <property type="match status" value="1"/>
</dbReference>
<dbReference type="PANTHER" id="PTHR20959">
    <property type="entry name" value="TRANSPORT AND GOLGI ORGANIZATION PROTEIN 6 FAMILY MEMBER"/>
    <property type="match status" value="1"/>
</dbReference>
<sequence>MATMTELLQSQRDLLGTIRTFVDALRDIKKEKDVDVSVRQAITALPLSASSETTSALDRFRVEMTHAFVTLSRVVRAIDALDQRQSSQSAVARGRESRPVAPAGLLSLRDLSVLQAATEVFFCWSIHPMVARGTLLPVDRRRPTKTLAKATNHREQQGSALLSSMNALLGLLQLPPLAPILLPGYAADVLAVLVAGETDESLGLTVQGSLASQREALMNALPLRLTLASLRAALGQSTAPLPAFKRRCGQLLSQLLIREGGVQATIEVLLAAVDEGNTQARQQVVTLICQCPAGVQAEAYSAALFPQESVIDTTASTGEGLHTSTEDDDDDDMLTFLEDAESYVFLAAVQGLSTLAQAHPDIAIPKLVDALRDSSNHSLERRIKLSEALLFTARRCGDTLPKYAKLFVYAYLDCIRPATRPPARQKSARVALIQEVDPDSERSLACQSAPQDNQDAVVSATLRASCLSNLAEVSAMLGWGLAPYATDVMTCAFGVLQLELDMADAGVVAVRRGAVFLLKYMVQLMGYKLLDVLPEQVRPMYHTLKHVERVDKDNVVRFHARSALEVLDDVMRSELLPRVPSDEAVGGALKMLRIVKH</sequence>
<gene>
    <name evidence="4" type="ORF">P43SY_002530</name>
</gene>